<reference evidence="6 7" key="1">
    <citation type="submission" date="2016-10" db="EMBL/GenBank/DDBJ databases">
        <title>Genome sequence of the basidiomycete white-rot fungus Trametes pubescens.</title>
        <authorList>
            <person name="Makela M.R."/>
            <person name="Granchi Z."/>
            <person name="Peng M."/>
            <person name="De Vries R.P."/>
            <person name="Grigoriev I."/>
            <person name="Riley R."/>
            <person name="Hilden K."/>
        </authorList>
    </citation>
    <scope>NUCLEOTIDE SEQUENCE [LARGE SCALE GENOMIC DNA]</scope>
    <source>
        <strain evidence="6 7">FBCC735</strain>
    </source>
</reference>
<dbReference type="STRING" id="154538.A0A1M2V2I4"/>
<keyword evidence="3" id="KW-0157">Chromophore</keyword>
<proteinExistence type="predicted"/>
<evidence type="ECO:0000256" key="2">
    <source>
        <dbReference type="ARBA" id="ARBA00022643"/>
    </source>
</evidence>
<dbReference type="Pfam" id="PF08448">
    <property type="entry name" value="PAS_4"/>
    <property type="match status" value="1"/>
</dbReference>
<evidence type="ECO:0000313" key="7">
    <source>
        <dbReference type="Proteomes" id="UP000184267"/>
    </source>
</evidence>
<evidence type="ECO:0000256" key="1">
    <source>
        <dbReference type="ARBA" id="ARBA00022630"/>
    </source>
</evidence>
<dbReference type="OMA" id="ESHGAWH"/>
<evidence type="ECO:0000313" key="6">
    <source>
        <dbReference type="EMBL" id="OJT01811.1"/>
    </source>
</evidence>
<dbReference type="GO" id="GO:0005634">
    <property type="term" value="C:nucleus"/>
    <property type="evidence" value="ECO:0007669"/>
    <property type="project" value="TreeGrafter"/>
</dbReference>
<feature type="compositionally biased region" description="Pro residues" evidence="4">
    <location>
        <begin position="780"/>
        <end position="789"/>
    </location>
</feature>
<dbReference type="InterPro" id="IPR035965">
    <property type="entry name" value="PAS-like_dom_sf"/>
</dbReference>
<accession>A0A1M2V2I4</accession>
<comment type="caution">
    <text evidence="6">The sequence shown here is derived from an EMBL/GenBank/DDBJ whole genome shotgun (WGS) entry which is preliminary data.</text>
</comment>
<evidence type="ECO:0000256" key="4">
    <source>
        <dbReference type="SAM" id="MobiDB-lite"/>
    </source>
</evidence>
<dbReference type="SMART" id="SM00091">
    <property type="entry name" value="PAS"/>
    <property type="match status" value="3"/>
</dbReference>
<dbReference type="CDD" id="cd00130">
    <property type="entry name" value="PAS"/>
    <property type="match status" value="2"/>
</dbReference>
<gene>
    <name evidence="6" type="ORF">TRAPUB_7718</name>
</gene>
<dbReference type="PANTHER" id="PTHR47429">
    <property type="entry name" value="PROTEIN TWIN LOV 1"/>
    <property type="match status" value="1"/>
</dbReference>
<name>A0A1M2V2I4_TRAPU</name>
<dbReference type="InterPro" id="IPR013656">
    <property type="entry name" value="PAS_4"/>
</dbReference>
<dbReference type="NCBIfam" id="TIGR00229">
    <property type="entry name" value="sensory_box"/>
    <property type="match status" value="1"/>
</dbReference>
<protein>
    <submittedName>
        <fullName evidence="6">White collar 1 protein</fullName>
    </submittedName>
</protein>
<organism evidence="6 7">
    <name type="scientific">Trametes pubescens</name>
    <name type="common">White-rot fungus</name>
    <dbReference type="NCBI Taxonomy" id="154538"/>
    <lineage>
        <taxon>Eukaryota</taxon>
        <taxon>Fungi</taxon>
        <taxon>Dikarya</taxon>
        <taxon>Basidiomycota</taxon>
        <taxon>Agaricomycotina</taxon>
        <taxon>Agaricomycetes</taxon>
        <taxon>Polyporales</taxon>
        <taxon>Polyporaceae</taxon>
        <taxon>Trametes</taxon>
    </lineage>
</organism>
<keyword evidence="2" id="KW-0288">FMN</keyword>
<sequence length="877" mass="93447">MPFSRYLGDGQDTHDDQDAAAAAAANYHHPPQLSASVSSASPLSATAPSYNLPYAHDVSAHHPYRPDLPISIPSALGLPVYSASGFDILSILARVVHRPFPKISLGPVDLSCSFVVTDTRRFDSPIVYASPTFFKLTGYDEHEVVGRNCRFLQSPGGHIQRGEERHHTSQEAVAHLRKNIIADKECQVSIINYRKDGSAFINMVSVIPIRGGVVGHPDEADDIIFHVGFQVDLSEQPKAILGKLKDGTYLVNYSDKATSASPTSARDWRASSMSMRGVSKDLRSLLANHAFLNSFQLSTSTHASTAVALTTNPAEPISLDPYDGNKPIHMILLDRSPDFLHVVSLKGAFLYAAPAVRSVLGYEPDELVGRSLTDFCHPADCVPLMRELKEASATPGAGGVPTGASSSPSASAGMSTSADNPPQAPTSNHPRSVNLLFRMQAKERGYVWIECRGRLHIEPGKGRKAIILSGRLRNLPYLGWGPVSRAGGLAPLYKSIPAPISAALDGQSELGDRPPEREFWGMVSTTGTFLCVGAAVRDVLGWGAGEVIGKPIADIVSGKSTQEVRMAVDVEMAKVLADTGGHESAGLACEVHTRERGTLSAHVVLYRSRQQQPAPTTAEEPAAARGADTMAYAPVVCQVKLCEGGVPPATGAIVHAHEDSVFAETELDRGSSWQYELQQLKFRNQRLVEEVVALEAAITKKIRRKQSLGAIHASSGSSLAASSSSSAVVSLGISATARNAAAARMYPHPASGMQPQQSAQVSQPLNVRFVSGSQGVPLARPHPPPPHPQSHPHHHMQTPSPSSPYVQAAYAPRVRHSLDSALQGWSEYAYEPQPEGGGGGGGGQGMGTGLTSRGPSFGNVPMKRTWDSSMRDHGGGE</sequence>
<dbReference type="InterPro" id="IPR000014">
    <property type="entry name" value="PAS"/>
</dbReference>
<evidence type="ECO:0000259" key="5">
    <source>
        <dbReference type="PROSITE" id="PS50112"/>
    </source>
</evidence>
<keyword evidence="7" id="KW-1185">Reference proteome</keyword>
<feature type="domain" description="PAS" evidence="5">
    <location>
        <begin position="123"/>
        <end position="148"/>
    </location>
</feature>
<keyword evidence="1" id="KW-0285">Flavoprotein</keyword>
<feature type="domain" description="PAS" evidence="5">
    <location>
        <begin position="332"/>
        <end position="395"/>
    </location>
</feature>
<feature type="region of interest" description="Disordered" evidence="4">
    <location>
        <begin position="392"/>
        <end position="431"/>
    </location>
</feature>
<dbReference type="Pfam" id="PF13426">
    <property type="entry name" value="PAS_9"/>
    <property type="match status" value="1"/>
</dbReference>
<dbReference type="EMBL" id="MNAD01001721">
    <property type="protein sequence ID" value="OJT01811.1"/>
    <property type="molecule type" value="Genomic_DNA"/>
</dbReference>
<dbReference type="AlphaFoldDB" id="A0A1M2V2I4"/>
<dbReference type="PROSITE" id="PS50112">
    <property type="entry name" value="PAS"/>
    <property type="match status" value="2"/>
</dbReference>
<dbReference type="SUPFAM" id="SSF55785">
    <property type="entry name" value="PYP-like sensor domain (PAS domain)"/>
    <property type="match status" value="2"/>
</dbReference>
<dbReference type="PANTHER" id="PTHR47429:SF7">
    <property type="entry name" value="GATA-FACTOR"/>
    <property type="match status" value="1"/>
</dbReference>
<feature type="compositionally biased region" description="Basic and acidic residues" evidence="4">
    <location>
        <begin position="864"/>
        <end position="877"/>
    </location>
</feature>
<feature type="compositionally biased region" description="Gly residues" evidence="4">
    <location>
        <begin position="835"/>
        <end position="848"/>
    </location>
</feature>
<dbReference type="Gene3D" id="3.30.450.20">
    <property type="entry name" value="PAS domain"/>
    <property type="match status" value="2"/>
</dbReference>
<dbReference type="Proteomes" id="UP000184267">
    <property type="component" value="Unassembled WGS sequence"/>
</dbReference>
<feature type="region of interest" description="Disordered" evidence="4">
    <location>
        <begin position="830"/>
        <end position="877"/>
    </location>
</feature>
<feature type="region of interest" description="Disordered" evidence="4">
    <location>
        <begin position="773"/>
        <end position="805"/>
    </location>
</feature>
<dbReference type="OrthoDB" id="447251at2759"/>
<evidence type="ECO:0000256" key="3">
    <source>
        <dbReference type="ARBA" id="ARBA00022991"/>
    </source>
</evidence>
<feature type="compositionally biased region" description="Low complexity" evidence="4">
    <location>
        <begin position="402"/>
        <end position="418"/>
    </location>
</feature>